<protein>
    <submittedName>
        <fullName evidence="1">Uncharacterized protein</fullName>
    </submittedName>
</protein>
<proteinExistence type="predicted"/>
<reference evidence="1" key="1">
    <citation type="submission" date="2014-09" db="EMBL/GenBank/DDBJ databases">
        <authorList>
            <person name="Magalhaes I.L.F."/>
            <person name="Oliveira U."/>
            <person name="Santos F.R."/>
            <person name="Vidigal T.H.D.A."/>
            <person name="Brescovit A.D."/>
            <person name="Santos A.J."/>
        </authorList>
    </citation>
    <scope>NUCLEOTIDE SEQUENCE</scope>
    <source>
        <tissue evidence="1">Shoot tissue taken approximately 20 cm above the soil surface</tissue>
    </source>
</reference>
<reference evidence="1" key="2">
    <citation type="journal article" date="2015" name="Data Brief">
        <title>Shoot transcriptome of the giant reed, Arundo donax.</title>
        <authorList>
            <person name="Barrero R.A."/>
            <person name="Guerrero F.D."/>
            <person name="Moolhuijzen P."/>
            <person name="Goolsby J.A."/>
            <person name="Tidwell J."/>
            <person name="Bellgard S.E."/>
            <person name="Bellgard M.I."/>
        </authorList>
    </citation>
    <scope>NUCLEOTIDE SEQUENCE</scope>
    <source>
        <tissue evidence="1">Shoot tissue taken approximately 20 cm above the soil surface</tissue>
    </source>
</reference>
<accession>A0A0A9EG51</accession>
<dbReference type="EMBL" id="GBRH01199907">
    <property type="protein sequence ID" value="JAD97988.1"/>
    <property type="molecule type" value="Transcribed_RNA"/>
</dbReference>
<organism evidence="1">
    <name type="scientific">Arundo donax</name>
    <name type="common">Giant reed</name>
    <name type="synonym">Donax arundinaceus</name>
    <dbReference type="NCBI Taxonomy" id="35708"/>
    <lineage>
        <taxon>Eukaryota</taxon>
        <taxon>Viridiplantae</taxon>
        <taxon>Streptophyta</taxon>
        <taxon>Embryophyta</taxon>
        <taxon>Tracheophyta</taxon>
        <taxon>Spermatophyta</taxon>
        <taxon>Magnoliopsida</taxon>
        <taxon>Liliopsida</taxon>
        <taxon>Poales</taxon>
        <taxon>Poaceae</taxon>
        <taxon>PACMAD clade</taxon>
        <taxon>Arundinoideae</taxon>
        <taxon>Arundineae</taxon>
        <taxon>Arundo</taxon>
    </lineage>
</organism>
<sequence length="61" mass="7323">MLELGRSVHAAAVQLGFERVPLGRELARLHVRQDGSLRDWTVFEWIRYGLRRQEREERYDV</sequence>
<evidence type="ECO:0000313" key="1">
    <source>
        <dbReference type="EMBL" id="JAD97988.1"/>
    </source>
</evidence>
<dbReference type="AlphaFoldDB" id="A0A0A9EG51"/>
<name>A0A0A9EG51_ARUDO</name>